<dbReference type="InterPro" id="IPR001752">
    <property type="entry name" value="Kinesin_motor_dom"/>
</dbReference>
<dbReference type="AlphaFoldDB" id="A0A9W8HYA7"/>
<dbReference type="GO" id="GO:0005876">
    <property type="term" value="C:spindle microtubule"/>
    <property type="evidence" value="ECO:0007669"/>
    <property type="project" value="TreeGrafter"/>
</dbReference>
<feature type="binding site" evidence="9">
    <location>
        <begin position="77"/>
        <end position="84"/>
    </location>
    <ligand>
        <name>ATP</name>
        <dbReference type="ChEBI" id="CHEBI:30616"/>
    </ligand>
</feature>
<dbReference type="GO" id="GO:0072686">
    <property type="term" value="C:mitotic spindle"/>
    <property type="evidence" value="ECO:0007669"/>
    <property type="project" value="TreeGrafter"/>
</dbReference>
<evidence type="ECO:0000256" key="1">
    <source>
        <dbReference type="ARBA" id="ARBA00004245"/>
    </source>
</evidence>
<dbReference type="GO" id="GO:0051231">
    <property type="term" value="P:spindle elongation"/>
    <property type="evidence" value="ECO:0007669"/>
    <property type="project" value="TreeGrafter"/>
</dbReference>
<keyword evidence="5 9" id="KW-0067">ATP-binding</keyword>
<dbReference type="GO" id="GO:0008574">
    <property type="term" value="F:plus-end-directed microtubule motor activity"/>
    <property type="evidence" value="ECO:0007669"/>
    <property type="project" value="TreeGrafter"/>
</dbReference>
<evidence type="ECO:0000256" key="5">
    <source>
        <dbReference type="ARBA" id="ARBA00022840"/>
    </source>
</evidence>
<dbReference type="EMBL" id="JANBUO010000054">
    <property type="protein sequence ID" value="KAJ2808333.1"/>
    <property type="molecule type" value="Genomic_DNA"/>
</dbReference>
<feature type="region of interest" description="Disordered" evidence="11">
    <location>
        <begin position="1006"/>
        <end position="1127"/>
    </location>
</feature>
<feature type="coiled-coil region" evidence="10">
    <location>
        <begin position="392"/>
        <end position="470"/>
    </location>
</feature>
<evidence type="ECO:0000259" key="12">
    <source>
        <dbReference type="PROSITE" id="PS50067"/>
    </source>
</evidence>
<keyword evidence="4 9" id="KW-0547">Nucleotide-binding</keyword>
<dbReference type="GO" id="GO:0090307">
    <property type="term" value="P:mitotic spindle assembly"/>
    <property type="evidence" value="ECO:0007669"/>
    <property type="project" value="TreeGrafter"/>
</dbReference>
<dbReference type="PRINTS" id="PR00380">
    <property type="entry name" value="KINESINHEAVY"/>
</dbReference>
<comment type="similarity">
    <text evidence="8">Belongs to the TRAFAC class myosin-kinesin ATPase superfamily. Kinesin family. KIN-5/BimC subfamily.</text>
</comment>
<reference evidence="13" key="1">
    <citation type="submission" date="2022-07" db="EMBL/GenBank/DDBJ databases">
        <title>Phylogenomic reconstructions and comparative analyses of Kickxellomycotina fungi.</title>
        <authorList>
            <person name="Reynolds N.K."/>
            <person name="Stajich J.E."/>
            <person name="Barry K."/>
            <person name="Grigoriev I.V."/>
            <person name="Crous P."/>
            <person name="Smith M.E."/>
        </authorList>
    </citation>
    <scope>NUCLEOTIDE SEQUENCE</scope>
    <source>
        <strain evidence="13">NRRL 1565</strain>
    </source>
</reference>
<dbReference type="Proteomes" id="UP001140094">
    <property type="component" value="Unassembled WGS sequence"/>
</dbReference>
<evidence type="ECO:0000256" key="3">
    <source>
        <dbReference type="ARBA" id="ARBA00022701"/>
    </source>
</evidence>
<dbReference type="GO" id="GO:0007018">
    <property type="term" value="P:microtubule-based movement"/>
    <property type="evidence" value="ECO:0007669"/>
    <property type="project" value="InterPro"/>
</dbReference>
<comment type="subcellular location">
    <subcellularLocation>
        <location evidence="1">Cytoplasm</location>
        <location evidence="1">Cytoskeleton</location>
    </subcellularLocation>
</comment>
<dbReference type="GO" id="GO:0005524">
    <property type="term" value="F:ATP binding"/>
    <property type="evidence" value="ECO:0007669"/>
    <property type="project" value="UniProtKB-UniRule"/>
</dbReference>
<keyword evidence="3" id="KW-0493">Microtubule</keyword>
<evidence type="ECO:0000256" key="6">
    <source>
        <dbReference type="ARBA" id="ARBA00023175"/>
    </source>
</evidence>
<evidence type="ECO:0000256" key="11">
    <source>
        <dbReference type="SAM" id="MobiDB-lite"/>
    </source>
</evidence>
<evidence type="ECO:0000313" key="13">
    <source>
        <dbReference type="EMBL" id="KAJ2808333.1"/>
    </source>
</evidence>
<dbReference type="SUPFAM" id="SSF52540">
    <property type="entry name" value="P-loop containing nucleoside triphosphate hydrolases"/>
    <property type="match status" value="1"/>
</dbReference>
<dbReference type="FunFam" id="3.40.850.10:FF:000019">
    <property type="entry name" value="Kinesin-like protein KIN-5D"/>
    <property type="match status" value="1"/>
</dbReference>
<evidence type="ECO:0000256" key="2">
    <source>
        <dbReference type="ARBA" id="ARBA00022490"/>
    </source>
</evidence>
<evidence type="ECO:0000256" key="4">
    <source>
        <dbReference type="ARBA" id="ARBA00022741"/>
    </source>
</evidence>
<evidence type="ECO:0000256" key="8">
    <source>
        <dbReference type="ARBA" id="ARBA00034704"/>
    </source>
</evidence>
<keyword evidence="6 9" id="KW-0505">Motor protein</keyword>
<dbReference type="OrthoDB" id="3176171at2759"/>
<evidence type="ECO:0000256" key="9">
    <source>
        <dbReference type="PROSITE-ProRule" id="PRU00283"/>
    </source>
</evidence>
<evidence type="ECO:0000256" key="7">
    <source>
        <dbReference type="ARBA" id="ARBA00023212"/>
    </source>
</evidence>
<keyword evidence="7" id="KW-0206">Cytoskeleton</keyword>
<protein>
    <submittedName>
        <fullName evidence="13">Kinesin- motor protein</fullName>
    </submittedName>
</protein>
<dbReference type="SMART" id="SM00129">
    <property type="entry name" value="KISc"/>
    <property type="match status" value="1"/>
</dbReference>
<feature type="compositionally biased region" description="Basic residues" evidence="11">
    <location>
        <begin position="1118"/>
        <end position="1127"/>
    </location>
</feature>
<dbReference type="PANTHER" id="PTHR47970">
    <property type="entry name" value="KINESIN-LIKE PROTEIN KIF11"/>
    <property type="match status" value="1"/>
</dbReference>
<gene>
    <name evidence="13" type="primary">KIP1</name>
    <name evidence="13" type="ORF">H4R20_000916</name>
</gene>
<evidence type="ECO:0000256" key="10">
    <source>
        <dbReference type="SAM" id="Coils"/>
    </source>
</evidence>
<dbReference type="PROSITE" id="PS50067">
    <property type="entry name" value="KINESIN_MOTOR_2"/>
    <property type="match status" value="1"/>
</dbReference>
<dbReference type="Gene3D" id="3.40.850.10">
    <property type="entry name" value="Kinesin motor domain"/>
    <property type="match status" value="1"/>
</dbReference>
<keyword evidence="14" id="KW-1185">Reference proteome</keyword>
<comment type="caution">
    <text evidence="13">The sequence shown here is derived from an EMBL/GenBank/DDBJ whole genome shotgun (WGS) entry which is preliminary data.</text>
</comment>
<name>A0A9W8HYA7_9FUNG</name>
<dbReference type="PROSITE" id="PS00411">
    <property type="entry name" value="KINESIN_MOTOR_1"/>
    <property type="match status" value="1"/>
</dbReference>
<evidence type="ECO:0000313" key="14">
    <source>
        <dbReference type="Proteomes" id="UP001140094"/>
    </source>
</evidence>
<keyword evidence="10" id="KW-0175">Coiled coil</keyword>
<dbReference type="InterPro" id="IPR019821">
    <property type="entry name" value="Kinesin_motor_CS"/>
</dbReference>
<keyword evidence="2" id="KW-0963">Cytoplasm</keyword>
<dbReference type="PANTHER" id="PTHR47970:SF12">
    <property type="entry name" value="KINESIN FAMILY MEMBER 11"/>
    <property type="match status" value="1"/>
</dbReference>
<sequence>MNLEAPSRAVRNSASVVVPPIYGQDVKIGGSPAIARSFHFDGVFGPKATQENVYDKVVSPILHEVMQGYNCTIFAYGQTGTGKTYTMEGDLENGPSSVGSTPIASRIPKSTVEPTSAVGTDLLNSTRMSQQAGMIPRTLYNLFYALDKQSAEYYVRVSYVELYNEELRDLLVGTDTGGMAEDHTGMSRGGFEPMGGNLKVFDSGSDKGVVIQGLEEKIVTSAREAVGLLQQGAIRRKVASTRCNDASSRSHAIFTITVFIRERAVTVEGEDIVKLGKLNLVDLAGSENIGRSGAQDMRAREAGSINKSLLVLGRVITALVEKNNHVPYRESKLTYIIKDSLGGRTRTCMIATISTAADNMEETVKTLQYASQAKGIRNRPVANKKVSKSEIVHDMQLQMEQLRRDLDAARDGNGFYVTHESYAELTQQAHASKEIVDEWKQRVALWEDEVQRVQREHSELTRAHEATQRELAATSEALAATRSDLARTTNDLRQQTVLTRAHAYHEGALDSAATRLRGALGASTRDTTALHGKVARMGERERLNLQAVAQISEQVGKEAARVLAVVAEQRTRGDAQTQQLLLTLQKRVGEQFEKDVVAALQAHADDARNAMQNAASSAQEKQQAARERCDAAAGRSVALAEELRRAAEAAVAEGVAACAEFSKGIQSHSAQQTAALEAAAAGIRSQLDTCVAKASDVLRESQKRNVAVLDALQADVQALESRHAMDVEALQRSIQELGERGRAEDEQLVAAVQAAVAERREREQKALDALCEESSEQAQSHAAATAALAKQPRAVAAALEASGDTLRSALTAAQTDTGGQLEAFQTIGAQAAASLESMTQGHTEVIRNKLAALGTEAVGQAQQGIGAAAEESRQAADALCRSAADALALTQQRASAGMQAVQSTAEQALAEWRTARSSLVALAQTQSEEREDSARELGRGVSAIAEVVSRESEANVAATVPSGSTPPPRRMHVGIDSWNITRPHSFIVERLAADCSLLEDSAQLDWTGQPASERPVSPPMKEGDCPMAVSPGDRHAIATPPPSADAVVNGETPGFVEPSMPRKRSSENAASPASDAASQPPTRRPRIRSMRSSAELNGNMEESEASGIPVPAPSRLPAPRRSRRTRG</sequence>
<dbReference type="InterPro" id="IPR027417">
    <property type="entry name" value="P-loop_NTPase"/>
</dbReference>
<organism evidence="13 14">
    <name type="scientific">Coemansia guatemalensis</name>
    <dbReference type="NCBI Taxonomy" id="2761395"/>
    <lineage>
        <taxon>Eukaryota</taxon>
        <taxon>Fungi</taxon>
        <taxon>Fungi incertae sedis</taxon>
        <taxon>Zoopagomycota</taxon>
        <taxon>Kickxellomycotina</taxon>
        <taxon>Kickxellomycetes</taxon>
        <taxon>Kickxellales</taxon>
        <taxon>Kickxellaceae</taxon>
        <taxon>Coemansia</taxon>
    </lineage>
</organism>
<accession>A0A9W8HYA7</accession>
<dbReference type="GO" id="GO:0008017">
    <property type="term" value="F:microtubule binding"/>
    <property type="evidence" value="ECO:0007669"/>
    <property type="project" value="InterPro"/>
</dbReference>
<feature type="compositionally biased region" description="Low complexity" evidence="11">
    <location>
        <begin position="1067"/>
        <end position="1078"/>
    </location>
</feature>
<dbReference type="InterPro" id="IPR036961">
    <property type="entry name" value="Kinesin_motor_dom_sf"/>
</dbReference>
<proteinExistence type="inferred from homology"/>
<dbReference type="Pfam" id="PF00225">
    <property type="entry name" value="Kinesin"/>
    <property type="match status" value="1"/>
</dbReference>
<feature type="domain" description="Kinesin motor" evidence="12">
    <location>
        <begin position="1"/>
        <end position="376"/>
    </location>
</feature>
<dbReference type="InterPro" id="IPR047149">
    <property type="entry name" value="KIF11-like"/>
</dbReference>